<evidence type="ECO:0000256" key="2">
    <source>
        <dbReference type="ARBA" id="ARBA00023015"/>
    </source>
</evidence>
<evidence type="ECO:0000256" key="3">
    <source>
        <dbReference type="ARBA" id="ARBA00023125"/>
    </source>
</evidence>
<dbReference type="OrthoDB" id="1921534at2759"/>
<dbReference type="Gene3D" id="4.10.280.10">
    <property type="entry name" value="Helix-loop-helix DNA-binding domain"/>
    <property type="match status" value="1"/>
</dbReference>
<dbReference type="SMART" id="SM00353">
    <property type="entry name" value="HLH"/>
    <property type="match status" value="1"/>
</dbReference>
<evidence type="ECO:0000313" key="8">
    <source>
        <dbReference type="Proteomes" id="UP000501690"/>
    </source>
</evidence>
<gene>
    <name evidence="7" type="ORF">DEO72_LG8g2636</name>
</gene>
<reference evidence="7 8" key="1">
    <citation type="submission" date="2019-04" db="EMBL/GenBank/DDBJ databases">
        <title>An improved genome assembly and genetic linkage map for asparagus bean, Vigna unguiculata ssp. sesquipedialis.</title>
        <authorList>
            <person name="Xia Q."/>
            <person name="Zhang R."/>
            <person name="Dong Y."/>
        </authorList>
    </citation>
    <scope>NUCLEOTIDE SEQUENCE [LARGE SCALE GENOMIC DNA]</scope>
    <source>
        <tissue evidence="7">Leaf</tissue>
    </source>
</reference>
<dbReference type="GO" id="GO:0003677">
    <property type="term" value="F:DNA binding"/>
    <property type="evidence" value="ECO:0007669"/>
    <property type="project" value="UniProtKB-KW"/>
</dbReference>
<evidence type="ECO:0000259" key="6">
    <source>
        <dbReference type="PROSITE" id="PS50888"/>
    </source>
</evidence>
<feature type="domain" description="BHLH" evidence="6">
    <location>
        <begin position="156"/>
        <end position="205"/>
    </location>
</feature>
<keyword evidence="2" id="KW-0805">Transcription regulation</keyword>
<dbReference type="GO" id="GO:0003700">
    <property type="term" value="F:DNA-binding transcription factor activity"/>
    <property type="evidence" value="ECO:0007669"/>
    <property type="project" value="InterPro"/>
</dbReference>
<dbReference type="AlphaFoldDB" id="A0A4D6MWS7"/>
<evidence type="ECO:0000313" key="7">
    <source>
        <dbReference type="EMBL" id="QCE04599.1"/>
    </source>
</evidence>
<evidence type="ECO:0000256" key="5">
    <source>
        <dbReference type="ARBA" id="ARBA00023242"/>
    </source>
</evidence>
<evidence type="ECO:0000256" key="1">
    <source>
        <dbReference type="ARBA" id="ARBA00004123"/>
    </source>
</evidence>
<accession>A0A4D6MWS7</accession>
<dbReference type="GO" id="GO:0046983">
    <property type="term" value="F:protein dimerization activity"/>
    <property type="evidence" value="ECO:0007669"/>
    <property type="project" value="InterPro"/>
</dbReference>
<dbReference type="InterPro" id="IPR011598">
    <property type="entry name" value="bHLH_dom"/>
</dbReference>
<proteinExistence type="predicted"/>
<keyword evidence="8" id="KW-1185">Reference proteome</keyword>
<comment type="subcellular location">
    <subcellularLocation>
        <location evidence="1">Nucleus</location>
    </subcellularLocation>
</comment>
<dbReference type="PANTHER" id="PTHR45914:SF24">
    <property type="entry name" value="BHLH DOMAIN-CONTAINING PROTEIN"/>
    <property type="match status" value="1"/>
</dbReference>
<dbReference type="EMBL" id="CP039352">
    <property type="protein sequence ID" value="QCE04599.1"/>
    <property type="molecule type" value="Genomic_DNA"/>
</dbReference>
<keyword evidence="3" id="KW-0238">DNA-binding</keyword>
<evidence type="ECO:0000256" key="4">
    <source>
        <dbReference type="ARBA" id="ARBA00023163"/>
    </source>
</evidence>
<sequence>MSPSTFFNWDTVQIPTSETNFHELMPEQLVYSYSDENLFLSSGSSENYIDPIGGSVYPSNIDPPLYDPFISLPHPNIFPTPQEHTLLQSAKRQKCCCESEVQKLTTQTTLSPSYANEFVVPYDNFYSSRIEELQQQISGEFADCVDLTCEKKEKERTISPQSVAARERRRKITEKTQQLGKLVPGGPKMNTAEMLRAASKYVKYLQVQVMMLELTNSLEKDNAETPSEMLQTLVVSSFVQEKLYKEEMCFVPKETVFTLANHEEFRSRPTLLEDLKQFIGTNIANKEKQE</sequence>
<keyword evidence="4" id="KW-0804">Transcription</keyword>
<name>A0A4D6MWS7_VIGUN</name>
<protein>
    <submittedName>
        <fullName evidence="7">Aprataxin</fullName>
    </submittedName>
</protein>
<dbReference type="Proteomes" id="UP000501690">
    <property type="component" value="Linkage Group LG8"/>
</dbReference>
<keyword evidence="5" id="KW-0539">Nucleus</keyword>
<dbReference type="Pfam" id="PF00010">
    <property type="entry name" value="HLH"/>
    <property type="match status" value="1"/>
</dbReference>
<dbReference type="GO" id="GO:0005634">
    <property type="term" value="C:nucleus"/>
    <property type="evidence" value="ECO:0007669"/>
    <property type="project" value="UniProtKB-SubCell"/>
</dbReference>
<dbReference type="InterPro" id="IPR045843">
    <property type="entry name" value="IND-like"/>
</dbReference>
<dbReference type="Gramene" id="Vigun10g023800.1.v1.2">
    <property type="protein sequence ID" value="Vigun10g023800.1.v1.2"/>
    <property type="gene ID" value="Vigun10g023800.v1.2"/>
</dbReference>
<dbReference type="SUPFAM" id="SSF47459">
    <property type="entry name" value="HLH, helix-loop-helix DNA-binding domain"/>
    <property type="match status" value="1"/>
</dbReference>
<dbReference type="PANTHER" id="PTHR45914">
    <property type="entry name" value="TRANSCRIPTION FACTOR HEC3-RELATED"/>
    <property type="match status" value="1"/>
</dbReference>
<dbReference type="InterPro" id="IPR036638">
    <property type="entry name" value="HLH_DNA-bd_sf"/>
</dbReference>
<dbReference type="PROSITE" id="PS50888">
    <property type="entry name" value="BHLH"/>
    <property type="match status" value="1"/>
</dbReference>
<organism evidence="7 8">
    <name type="scientific">Vigna unguiculata</name>
    <name type="common">Cowpea</name>
    <dbReference type="NCBI Taxonomy" id="3917"/>
    <lineage>
        <taxon>Eukaryota</taxon>
        <taxon>Viridiplantae</taxon>
        <taxon>Streptophyta</taxon>
        <taxon>Embryophyta</taxon>
        <taxon>Tracheophyta</taxon>
        <taxon>Spermatophyta</taxon>
        <taxon>Magnoliopsida</taxon>
        <taxon>eudicotyledons</taxon>
        <taxon>Gunneridae</taxon>
        <taxon>Pentapetalae</taxon>
        <taxon>rosids</taxon>
        <taxon>fabids</taxon>
        <taxon>Fabales</taxon>
        <taxon>Fabaceae</taxon>
        <taxon>Papilionoideae</taxon>
        <taxon>50 kb inversion clade</taxon>
        <taxon>NPAAA clade</taxon>
        <taxon>indigoferoid/millettioid clade</taxon>
        <taxon>Phaseoleae</taxon>
        <taxon>Vigna</taxon>
    </lineage>
</organism>